<evidence type="ECO:0000256" key="3">
    <source>
        <dbReference type="ARBA" id="ARBA00022692"/>
    </source>
</evidence>
<evidence type="ECO:0000256" key="4">
    <source>
        <dbReference type="ARBA" id="ARBA00022989"/>
    </source>
</evidence>
<dbReference type="Proteomes" id="UP001061361">
    <property type="component" value="Chromosome"/>
</dbReference>
<keyword evidence="2" id="KW-1003">Cell membrane</keyword>
<evidence type="ECO:0000313" key="7">
    <source>
        <dbReference type="EMBL" id="BDQ34307.1"/>
    </source>
</evidence>
<dbReference type="PANTHER" id="PTHR30086">
    <property type="entry name" value="ARGININE EXPORTER PROTEIN ARGO"/>
    <property type="match status" value="1"/>
</dbReference>
<feature type="transmembrane region" description="Helical" evidence="6">
    <location>
        <begin position="146"/>
        <end position="167"/>
    </location>
</feature>
<dbReference type="RefSeq" id="WP_264981214.1">
    <property type="nucleotide sequence ID" value="NZ_AP026708.1"/>
</dbReference>
<gene>
    <name evidence="7" type="ORF">JCM14722_18490</name>
</gene>
<keyword evidence="3 6" id="KW-0812">Transmembrane</keyword>
<feature type="transmembrane region" description="Helical" evidence="6">
    <location>
        <begin position="41"/>
        <end position="68"/>
    </location>
</feature>
<evidence type="ECO:0000256" key="6">
    <source>
        <dbReference type="SAM" id="Phobius"/>
    </source>
</evidence>
<feature type="transmembrane region" description="Helical" evidence="6">
    <location>
        <begin position="75"/>
        <end position="92"/>
    </location>
</feature>
<comment type="subcellular location">
    <subcellularLocation>
        <location evidence="1">Cell membrane</location>
        <topology evidence="1">Multi-pass membrane protein</topology>
    </subcellularLocation>
</comment>
<proteinExistence type="predicted"/>
<dbReference type="Pfam" id="PF01810">
    <property type="entry name" value="LysE"/>
    <property type="match status" value="1"/>
</dbReference>
<organism evidence="7 8">
    <name type="scientific">Pseudodesulfovibrio portus</name>
    <dbReference type="NCBI Taxonomy" id="231439"/>
    <lineage>
        <taxon>Bacteria</taxon>
        <taxon>Pseudomonadati</taxon>
        <taxon>Thermodesulfobacteriota</taxon>
        <taxon>Desulfovibrionia</taxon>
        <taxon>Desulfovibrionales</taxon>
        <taxon>Desulfovibrionaceae</taxon>
    </lineage>
</organism>
<keyword evidence="8" id="KW-1185">Reference proteome</keyword>
<accession>A0ABM8ASM0</accession>
<dbReference type="PIRSF" id="PIRSF006324">
    <property type="entry name" value="LeuE"/>
    <property type="match status" value="1"/>
</dbReference>
<protein>
    <submittedName>
        <fullName evidence="7">Lysine transporter LysE</fullName>
    </submittedName>
</protein>
<keyword evidence="5 6" id="KW-0472">Membrane</keyword>
<evidence type="ECO:0000256" key="1">
    <source>
        <dbReference type="ARBA" id="ARBA00004651"/>
    </source>
</evidence>
<evidence type="ECO:0000313" key="8">
    <source>
        <dbReference type="Proteomes" id="UP001061361"/>
    </source>
</evidence>
<dbReference type="EMBL" id="AP026708">
    <property type="protein sequence ID" value="BDQ34307.1"/>
    <property type="molecule type" value="Genomic_DNA"/>
</dbReference>
<feature type="transmembrane region" description="Helical" evidence="6">
    <location>
        <begin position="112"/>
        <end position="134"/>
    </location>
</feature>
<reference evidence="7" key="1">
    <citation type="submission" date="2022-08" db="EMBL/GenBank/DDBJ databases">
        <title>Genome Sequence of the sulphate-reducing bacterium, Pseudodesulfovibrio portus JCM14722.</title>
        <authorList>
            <person name="Kondo R."/>
            <person name="Kataoka T."/>
        </authorList>
    </citation>
    <scope>NUCLEOTIDE SEQUENCE</scope>
    <source>
        <strain evidence="7">JCM 14722</strain>
    </source>
</reference>
<dbReference type="PANTHER" id="PTHR30086:SF20">
    <property type="entry name" value="ARGININE EXPORTER PROTEIN ARGO-RELATED"/>
    <property type="match status" value="1"/>
</dbReference>
<evidence type="ECO:0000256" key="2">
    <source>
        <dbReference type="ARBA" id="ARBA00022475"/>
    </source>
</evidence>
<evidence type="ECO:0000256" key="5">
    <source>
        <dbReference type="ARBA" id="ARBA00023136"/>
    </source>
</evidence>
<name>A0ABM8ASM0_9BACT</name>
<sequence length="210" mass="22435">MFGTHDLVLFILSGLLLNITPGQDVFYIVSKGASLGWRSGALAALGVAAGCFVHVFAAALGLSAILATSATAFTVVKYAGATYLVWVGFQMWRADKKDHGSGEYCLVSRRKVFTQGFLTNALNPKVALFFLAFLPQFVAHDAPSKPLAFLFLGIVFTVNGTFVNLTYAWTAARVSSMIGTGGKYTKWIKRAAGTLFVALGIRLALAEPVS</sequence>
<keyword evidence="4 6" id="KW-1133">Transmembrane helix</keyword>
<dbReference type="InterPro" id="IPR001123">
    <property type="entry name" value="LeuE-type"/>
</dbReference>